<evidence type="ECO:0000313" key="2">
    <source>
        <dbReference type="Proteomes" id="UP001652620"/>
    </source>
</evidence>
<sequence length="621" mass="70390">MTTRISRSYLHSCLKVPIDPCNNCPAPIYNRPKMYLGRLTTTPLSGTAKTAKTAEFEPVDSVLVNSGIRSLAKLYDSIPDYNDINHLPNEEFYSTLDTLRSTCCELRTKSAQSCIVEESTSISSQSSHCANRKRLRARKLGKYRPTTGSACGKRKAGKCKVQEEFTRSQCRLGIPFGTTTKIDLAKKSVVKSHKNEFDDEIKAFQKTLEDFEAELKSRHKSATLTDSKLKNTKTEPIVNIGNSTKSTDKLPVTPEIANFRNIFKEASENARPCSKASTTSLRNFLKKSYSFDDINRIVDSKQNENTEDKTLLDKRSDTHVLINRTPLKFSSYFSEKISIISPKNIPPKIVVESPSEQSSSTKTSGRSSSGRKKKGKDKKQQKDFQVPFSIFNLDTKKEIRKHIAPSPIHPVARPNLAATLRVEVSKKKLKELKNNCTYYDDTPQFDWEVRKTPAWKSLSLNETHKEIMSMRLATRKAEQAMQQREYELNMELMRQRVKSAPLLLEGATFWGPHIGKLTHTCQRDGERHCCQSKQRKTRSKSADSRRLCTHDGMGSQSSQRSSKLNFLHKTYGGSSKVRRRSSSQTPVRKNTAQHDEKQRDEQPPIMNDSGDELSSLDRAFL</sequence>
<dbReference type="GeneID" id="105226606"/>
<reference evidence="2" key="1">
    <citation type="submission" date="2025-05" db="UniProtKB">
        <authorList>
            <consortium name="RefSeq"/>
        </authorList>
    </citation>
    <scope>NUCLEOTIDE SEQUENCE [LARGE SCALE GENOMIC DNA]</scope>
</reference>
<feature type="compositionally biased region" description="Basic and acidic residues" evidence="1">
    <location>
        <begin position="540"/>
        <end position="549"/>
    </location>
</feature>
<gene>
    <name evidence="3" type="primary">LOC105226606</name>
</gene>
<dbReference type="RefSeq" id="XP_029406151.2">
    <property type="nucleotide sequence ID" value="XM_029550291.2"/>
</dbReference>
<feature type="region of interest" description="Disordered" evidence="1">
    <location>
        <begin position="532"/>
        <end position="621"/>
    </location>
</feature>
<protein>
    <submittedName>
        <fullName evidence="3">Uncharacterized protein LOC105226606</fullName>
    </submittedName>
</protein>
<feature type="region of interest" description="Disordered" evidence="1">
    <location>
        <begin position="350"/>
        <end position="381"/>
    </location>
</feature>
<feature type="compositionally biased region" description="Basic and acidic residues" evidence="1">
    <location>
        <begin position="592"/>
        <end position="602"/>
    </location>
</feature>
<evidence type="ECO:0000256" key="1">
    <source>
        <dbReference type="SAM" id="MobiDB-lite"/>
    </source>
</evidence>
<dbReference type="OrthoDB" id="2150121at2759"/>
<name>A0A8N4L5K6_BACDO</name>
<feature type="compositionally biased region" description="Basic residues" evidence="1">
    <location>
        <begin position="369"/>
        <end position="379"/>
    </location>
</feature>
<keyword evidence="2" id="KW-1185">Reference proteome</keyword>
<organism evidence="2 3">
    <name type="scientific">Bactrocera dorsalis</name>
    <name type="common">Oriental fruit fly</name>
    <name type="synonym">Dacus dorsalis</name>
    <dbReference type="NCBI Taxonomy" id="27457"/>
    <lineage>
        <taxon>Eukaryota</taxon>
        <taxon>Metazoa</taxon>
        <taxon>Ecdysozoa</taxon>
        <taxon>Arthropoda</taxon>
        <taxon>Hexapoda</taxon>
        <taxon>Insecta</taxon>
        <taxon>Pterygota</taxon>
        <taxon>Neoptera</taxon>
        <taxon>Endopterygota</taxon>
        <taxon>Diptera</taxon>
        <taxon>Brachycera</taxon>
        <taxon>Muscomorpha</taxon>
        <taxon>Tephritoidea</taxon>
        <taxon>Tephritidae</taxon>
        <taxon>Bactrocera</taxon>
        <taxon>Bactrocera</taxon>
    </lineage>
</organism>
<feature type="compositionally biased region" description="Polar residues" evidence="1">
    <location>
        <begin position="554"/>
        <end position="564"/>
    </location>
</feature>
<reference evidence="3" key="2">
    <citation type="submission" date="2025-08" db="UniProtKB">
        <authorList>
            <consortium name="RefSeq"/>
        </authorList>
    </citation>
    <scope>IDENTIFICATION</scope>
    <source>
        <tissue evidence="3">Adult</tissue>
    </source>
</reference>
<feature type="compositionally biased region" description="Low complexity" evidence="1">
    <location>
        <begin position="357"/>
        <end position="368"/>
    </location>
</feature>
<dbReference type="KEGG" id="bdr:105226606"/>
<evidence type="ECO:0000313" key="3">
    <source>
        <dbReference type="RefSeq" id="XP_029406151.2"/>
    </source>
</evidence>
<proteinExistence type="predicted"/>
<accession>A0A8N4L5K6</accession>
<dbReference type="Proteomes" id="UP001652620">
    <property type="component" value="Chromosome 2"/>
</dbReference>
<dbReference type="AlphaFoldDB" id="A0A8N4L5K6"/>